<dbReference type="STRING" id="566551.HMPREF0201_00391"/>
<dbReference type="PATRIC" id="fig|566551.4.peg.362"/>
<proteinExistence type="predicted"/>
<reference evidence="2 3" key="1">
    <citation type="submission" date="2013-04" db="EMBL/GenBank/DDBJ databases">
        <authorList>
            <person name="Weinstock G."/>
            <person name="Sodergren E."/>
            <person name="Lobos E.A."/>
            <person name="Fulton L."/>
            <person name="Fulton R."/>
            <person name="Courtney L."/>
            <person name="Fronick C."/>
            <person name="O'Laughlin M."/>
            <person name="Godfrey J."/>
            <person name="Wilson R.M."/>
            <person name="Miner T."/>
            <person name="Farmer C."/>
            <person name="Delehaunty K."/>
            <person name="Cordes M."/>
            <person name="Minx P."/>
            <person name="Tomlinson C."/>
            <person name="Chen J."/>
            <person name="Wollam A."/>
            <person name="Pepin K.H."/>
            <person name="Palsikar V.B."/>
            <person name="Zhang X."/>
            <person name="Suruliraj S."/>
            <person name="Perna N.T."/>
            <person name="Plunkett G."/>
            <person name="Warren W."/>
            <person name="Mitreva M."/>
            <person name="Mardis E.R."/>
            <person name="Wilson R.K."/>
        </authorList>
    </citation>
    <scope>NUCLEOTIDE SEQUENCE [LARGE SCALE GENOMIC DNA]</scope>
    <source>
        <strain evidence="2 3">DSM 4568</strain>
    </source>
</reference>
<dbReference type="EMBL" id="ATDT01000003">
    <property type="protein sequence ID" value="EPF20660.1"/>
    <property type="molecule type" value="Genomic_DNA"/>
</dbReference>
<keyword evidence="1" id="KW-0812">Transmembrane</keyword>
<organism evidence="2 3">
    <name type="scientific">Cedecea davisae DSM 4568</name>
    <dbReference type="NCBI Taxonomy" id="566551"/>
    <lineage>
        <taxon>Bacteria</taxon>
        <taxon>Pseudomonadati</taxon>
        <taxon>Pseudomonadota</taxon>
        <taxon>Gammaproteobacteria</taxon>
        <taxon>Enterobacterales</taxon>
        <taxon>Enterobacteriaceae</taxon>
        <taxon>Cedecea</taxon>
    </lineage>
</organism>
<dbReference type="AlphaFoldDB" id="S3J646"/>
<keyword evidence="1" id="KW-1133">Transmembrane helix</keyword>
<feature type="transmembrane region" description="Helical" evidence="1">
    <location>
        <begin position="58"/>
        <end position="77"/>
    </location>
</feature>
<dbReference type="Proteomes" id="UP000014585">
    <property type="component" value="Unassembled WGS sequence"/>
</dbReference>
<evidence type="ECO:0000313" key="2">
    <source>
        <dbReference type="EMBL" id="EPF20660.1"/>
    </source>
</evidence>
<name>S3J646_9ENTR</name>
<protein>
    <submittedName>
        <fullName evidence="2">Uncharacterized protein</fullName>
    </submittedName>
</protein>
<sequence length="87" mass="9844">MALPTLARKVAKVIFFALILLSVIYSLGNPEFYVNHALASRVAQWVDGDVNAESIYDAYFYIDIISVMTLSVIIYLITMKLIKKIRS</sequence>
<keyword evidence="1" id="KW-0472">Membrane</keyword>
<evidence type="ECO:0000256" key="1">
    <source>
        <dbReference type="SAM" id="Phobius"/>
    </source>
</evidence>
<dbReference type="RefSeq" id="WP_016534744.1">
    <property type="nucleotide sequence ID" value="NZ_KE161030.1"/>
</dbReference>
<gene>
    <name evidence="2" type="ORF">HMPREF0201_00391</name>
</gene>
<comment type="caution">
    <text evidence="2">The sequence shown here is derived from an EMBL/GenBank/DDBJ whole genome shotgun (WGS) entry which is preliminary data.</text>
</comment>
<accession>S3J646</accession>
<evidence type="ECO:0000313" key="3">
    <source>
        <dbReference type="Proteomes" id="UP000014585"/>
    </source>
</evidence>
<dbReference type="HOGENOM" id="CLU_187526_0_0_6"/>